<dbReference type="OrthoDB" id="9797172at2"/>
<sequence>MTDEDVKTANMPHATDLHVGDVVRKRRKELKFSQAELAKAVGLTFQQIQKYERGSNRISASKLYEIAHFLNIPIAYFFDGLSSDEEVRAPFQEGNTDAFLASVEGQSLANAFVKLTPAKRKGVMSLVRAILADERSPS</sequence>
<dbReference type="EMBL" id="AWGB01000063">
    <property type="protein sequence ID" value="ESQ84621.1"/>
    <property type="molecule type" value="Genomic_DNA"/>
</dbReference>
<evidence type="ECO:0000259" key="2">
    <source>
        <dbReference type="PROSITE" id="PS50943"/>
    </source>
</evidence>
<evidence type="ECO:0000313" key="4">
    <source>
        <dbReference type="Proteomes" id="UP000017837"/>
    </source>
</evidence>
<dbReference type="eggNOG" id="COG1396">
    <property type="taxonomic scope" value="Bacteria"/>
</dbReference>
<dbReference type="Pfam" id="PF01381">
    <property type="entry name" value="HTH_3"/>
    <property type="match status" value="1"/>
</dbReference>
<dbReference type="RefSeq" id="WP_018080373.1">
    <property type="nucleotide sequence ID" value="NZ_AQWM01000002.1"/>
</dbReference>
<dbReference type="InterPro" id="IPR010982">
    <property type="entry name" value="Lambda_DNA-bd_dom_sf"/>
</dbReference>
<gene>
    <name evidence="3" type="ORF">ABENE_19580</name>
</gene>
<organism evidence="3 4">
    <name type="scientific">Asticcacaulis benevestitus DSM 16100 = ATCC BAA-896</name>
    <dbReference type="NCBI Taxonomy" id="1121022"/>
    <lineage>
        <taxon>Bacteria</taxon>
        <taxon>Pseudomonadati</taxon>
        <taxon>Pseudomonadota</taxon>
        <taxon>Alphaproteobacteria</taxon>
        <taxon>Caulobacterales</taxon>
        <taxon>Caulobacteraceae</taxon>
        <taxon>Asticcacaulis</taxon>
    </lineage>
</organism>
<dbReference type="CDD" id="cd00093">
    <property type="entry name" value="HTH_XRE"/>
    <property type="match status" value="1"/>
</dbReference>
<dbReference type="STRING" id="1121022.GCA_000376105_00704"/>
<dbReference type="Proteomes" id="UP000017837">
    <property type="component" value="Unassembled WGS sequence"/>
</dbReference>
<dbReference type="GO" id="GO:0003677">
    <property type="term" value="F:DNA binding"/>
    <property type="evidence" value="ECO:0007669"/>
    <property type="project" value="UniProtKB-KW"/>
</dbReference>
<protein>
    <recommendedName>
        <fullName evidence="2">HTH cro/C1-type domain-containing protein</fullName>
    </recommendedName>
</protein>
<dbReference type="InterPro" id="IPR001387">
    <property type="entry name" value="Cro/C1-type_HTH"/>
</dbReference>
<feature type="domain" description="HTH cro/C1-type" evidence="2">
    <location>
        <begin position="23"/>
        <end position="77"/>
    </location>
</feature>
<dbReference type="SMART" id="SM00530">
    <property type="entry name" value="HTH_XRE"/>
    <property type="match status" value="1"/>
</dbReference>
<comment type="caution">
    <text evidence="3">The sequence shown here is derived from an EMBL/GenBank/DDBJ whole genome shotgun (WGS) entry which is preliminary data.</text>
</comment>
<dbReference type="PANTHER" id="PTHR46558">
    <property type="entry name" value="TRACRIPTIONAL REGULATORY PROTEIN-RELATED-RELATED"/>
    <property type="match status" value="1"/>
</dbReference>
<dbReference type="AlphaFoldDB" id="V4P9B0"/>
<accession>V4P9B0</accession>
<name>V4P9B0_9CAUL</name>
<reference evidence="3 4" key="1">
    <citation type="journal article" date="2014" name="Nature">
        <title>Sequential evolution of bacterial morphology by co-option of a developmental regulator.</title>
        <authorList>
            <person name="Jiang C."/>
            <person name="Brown P.J."/>
            <person name="Ducret A."/>
            <person name="Brun Y.V."/>
        </authorList>
    </citation>
    <scope>NUCLEOTIDE SEQUENCE [LARGE SCALE GENOMIC DNA]</scope>
    <source>
        <strain evidence="3 4">DSM 16100</strain>
    </source>
</reference>
<dbReference type="SUPFAM" id="SSF47413">
    <property type="entry name" value="lambda repressor-like DNA-binding domains"/>
    <property type="match status" value="1"/>
</dbReference>
<dbReference type="PANTHER" id="PTHR46558:SF11">
    <property type="entry name" value="HTH-TYPE TRANSCRIPTIONAL REGULATOR XRE"/>
    <property type="match status" value="1"/>
</dbReference>
<dbReference type="PATRIC" id="fig|1121022.4.peg.4011"/>
<dbReference type="PROSITE" id="PS50943">
    <property type="entry name" value="HTH_CROC1"/>
    <property type="match status" value="1"/>
</dbReference>
<proteinExistence type="predicted"/>
<evidence type="ECO:0000313" key="3">
    <source>
        <dbReference type="EMBL" id="ESQ84621.1"/>
    </source>
</evidence>
<keyword evidence="4" id="KW-1185">Reference proteome</keyword>
<dbReference type="Gene3D" id="1.10.260.40">
    <property type="entry name" value="lambda repressor-like DNA-binding domains"/>
    <property type="match status" value="1"/>
</dbReference>
<evidence type="ECO:0000256" key="1">
    <source>
        <dbReference type="ARBA" id="ARBA00023125"/>
    </source>
</evidence>
<keyword evidence="1" id="KW-0238">DNA-binding</keyword>